<proteinExistence type="predicted"/>
<evidence type="ECO:0000256" key="5">
    <source>
        <dbReference type="ARBA" id="ARBA00023242"/>
    </source>
</evidence>
<dbReference type="InParanoid" id="T1FZM8"/>
<dbReference type="Pfam" id="PF00096">
    <property type="entry name" value="zf-C2H2"/>
    <property type="match status" value="2"/>
</dbReference>
<dbReference type="FunCoup" id="T1FZM8">
    <property type="interactions" value="70"/>
</dbReference>
<evidence type="ECO:0000259" key="7">
    <source>
        <dbReference type="PROSITE" id="PS50157"/>
    </source>
</evidence>
<keyword evidence="5" id="KW-0539">Nucleus</keyword>
<evidence type="ECO:0000256" key="2">
    <source>
        <dbReference type="ARBA" id="ARBA00022737"/>
    </source>
</evidence>
<sequence length="321" mass="37763">ICGKVYNHKNSFYRHKASHKGSQFVCGVCGMKFTRADSKKRHLDRKRCQYTNKIYTCSTCGKVYNHRSSYYRHKASHKGSQFECEVCGLKFTRADSKKRHLDRKRCQYTDKIYACSTCGKVYSHRSSYYRHKASHKKRQFECEVCGMKFTRADSKKRHLDRNRCQYTNKIYACGTCGKVYNHRSSYYRQNASHKGNQFECGVCGMKFTRADIKKRHLERKRSSCRYTNKIYACSTCSKVYSHRSSYYRHKALHKGSHIMPIQKKIYASSTCGKVYNHRSSYNRHNALNTGSRFECRVCGMKFTRANSKKWPGSKIKVRFLV</sequence>
<keyword evidence="2" id="KW-0677">Repeat</keyword>
<keyword evidence="4" id="KW-0862">Zinc</keyword>
<keyword evidence="3 6" id="KW-0863">Zinc-finger</keyword>
<dbReference type="SMART" id="SM00355">
    <property type="entry name" value="ZnF_C2H2"/>
    <property type="match status" value="9"/>
</dbReference>
<dbReference type="EnsemblMetazoa" id="HelroT68975">
    <property type="protein sequence ID" value="HelroP68975"/>
    <property type="gene ID" value="HelroG68975"/>
</dbReference>
<dbReference type="InterPro" id="IPR013087">
    <property type="entry name" value="Znf_C2H2_type"/>
</dbReference>
<feature type="domain" description="C2H2-type" evidence="7">
    <location>
        <begin position="55"/>
        <end position="82"/>
    </location>
</feature>
<reference evidence="9" key="3">
    <citation type="submission" date="2015-06" db="UniProtKB">
        <authorList>
            <consortium name="EnsemblMetazoa"/>
        </authorList>
    </citation>
    <scope>IDENTIFICATION</scope>
</reference>
<dbReference type="OrthoDB" id="6127988at2759"/>
<keyword evidence="10" id="KW-1185">Reference proteome</keyword>
<evidence type="ECO:0000256" key="1">
    <source>
        <dbReference type="ARBA" id="ARBA00022723"/>
    </source>
</evidence>
<evidence type="ECO:0000256" key="6">
    <source>
        <dbReference type="PROSITE-ProRule" id="PRU00042"/>
    </source>
</evidence>
<evidence type="ECO:0000313" key="9">
    <source>
        <dbReference type="EnsemblMetazoa" id="HelroP68975"/>
    </source>
</evidence>
<dbReference type="Gene3D" id="3.30.160.60">
    <property type="entry name" value="Classic Zinc Finger"/>
    <property type="match status" value="5"/>
</dbReference>
<dbReference type="SUPFAM" id="SSF57667">
    <property type="entry name" value="beta-beta-alpha zinc fingers"/>
    <property type="match status" value="5"/>
</dbReference>
<dbReference type="PROSITE" id="PS00028">
    <property type="entry name" value="ZINC_FINGER_C2H2_1"/>
    <property type="match status" value="3"/>
</dbReference>
<dbReference type="GO" id="GO:0008270">
    <property type="term" value="F:zinc ion binding"/>
    <property type="evidence" value="ECO:0007669"/>
    <property type="project" value="UniProtKB-KW"/>
</dbReference>
<dbReference type="InterPro" id="IPR036236">
    <property type="entry name" value="Znf_C2H2_sf"/>
</dbReference>
<feature type="domain" description="C2H2-type" evidence="7">
    <location>
        <begin position="231"/>
        <end position="258"/>
    </location>
</feature>
<dbReference type="AlphaFoldDB" id="T1FZM8"/>
<dbReference type="GO" id="GO:0006357">
    <property type="term" value="P:regulation of transcription by RNA polymerase II"/>
    <property type="evidence" value="ECO:0000318"/>
    <property type="project" value="GO_Central"/>
</dbReference>
<dbReference type="GeneID" id="20214276"/>
<organism evidence="9 10">
    <name type="scientific">Helobdella robusta</name>
    <name type="common">Californian leech</name>
    <dbReference type="NCBI Taxonomy" id="6412"/>
    <lineage>
        <taxon>Eukaryota</taxon>
        <taxon>Metazoa</taxon>
        <taxon>Spiralia</taxon>
        <taxon>Lophotrochozoa</taxon>
        <taxon>Annelida</taxon>
        <taxon>Clitellata</taxon>
        <taxon>Hirudinea</taxon>
        <taxon>Rhynchobdellida</taxon>
        <taxon>Glossiphoniidae</taxon>
        <taxon>Helobdella</taxon>
    </lineage>
</organism>
<evidence type="ECO:0000313" key="10">
    <source>
        <dbReference type="Proteomes" id="UP000015101"/>
    </source>
</evidence>
<dbReference type="HOGENOM" id="CLU_867605_0_0_1"/>
<dbReference type="Pfam" id="PF12874">
    <property type="entry name" value="zf-met"/>
    <property type="match status" value="1"/>
</dbReference>
<dbReference type="eggNOG" id="KOG1721">
    <property type="taxonomic scope" value="Eukaryota"/>
</dbReference>
<feature type="domain" description="C2H2-type" evidence="7">
    <location>
        <begin position="171"/>
        <end position="198"/>
    </location>
</feature>
<dbReference type="GO" id="GO:0003700">
    <property type="term" value="F:DNA-binding transcription factor activity"/>
    <property type="evidence" value="ECO:0000318"/>
    <property type="project" value="GO_Central"/>
</dbReference>
<dbReference type="InterPro" id="IPR050826">
    <property type="entry name" value="Krueppel_C2H2_ZnFinger"/>
</dbReference>
<dbReference type="EMBL" id="AMQM01001512">
    <property type="status" value="NOT_ANNOTATED_CDS"/>
    <property type="molecule type" value="Genomic_DNA"/>
</dbReference>
<dbReference type="RefSeq" id="XP_009027237.1">
    <property type="nucleotide sequence ID" value="XM_009028989.1"/>
</dbReference>
<reference evidence="8 10" key="2">
    <citation type="journal article" date="2013" name="Nature">
        <title>Insights into bilaterian evolution from three spiralian genomes.</title>
        <authorList>
            <person name="Simakov O."/>
            <person name="Marletaz F."/>
            <person name="Cho S.J."/>
            <person name="Edsinger-Gonzales E."/>
            <person name="Havlak P."/>
            <person name="Hellsten U."/>
            <person name="Kuo D.H."/>
            <person name="Larsson T."/>
            <person name="Lv J."/>
            <person name="Arendt D."/>
            <person name="Savage R."/>
            <person name="Osoegawa K."/>
            <person name="de Jong P."/>
            <person name="Grimwood J."/>
            <person name="Chapman J.A."/>
            <person name="Shapiro H."/>
            <person name="Aerts A."/>
            <person name="Otillar R.P."/>
            <person name="Terry A.Y."/>
            <person name="Boore J.L."/>
            <person name="Grigoriev I.V."/>
            <person name="Lindberg D.R."/>
            <person name="Seaver E.C."/>
            <person name="Weisblat D.A."/>
            <person name="Putnam N.H."/>
            <person name="Rokhsar D.S."/>
        </authorList>
    </citation>
    <scope>NUCLEOTIDE SEQUENCE</scope>
</reference>
<evidence type="ECO:0000313" key="8">
    <source>
        <dbReference type="EMBL" id="ESN94199.1"/>
    </source>
</evidence>
<gene>
    <name evidence="9" type="primary">20214276</name>
    <name evidence="8" type="ORF">HELRODRAFT_68975</name>
</gene>
<dbReference type="OMA" id="YRHKASH"/>
<dbReference type="PANTHER" id="PTHR24377">
    <property type="entry name" value="IP01015P-RELATED"/>
    <property type="match status" value="1"/>
</dbReference>
<name>T1FZM8_HELRO</name>
<evidence type="ECO:0000256" key="4">
    <source>
        <dbReference type="ARBA" id="ARBA00022833"/>
    </source>
</evidence>
<dbReference type="EMBL" id="KB097571">
    <property type="protein sequence ID" value="ESN94199.1"/>
    <property type="molecule type" value="Genomic_DNA"/>
</dbReference>
<protein>
    <recommendedName>
        <fullName evidence="7">C2H2-type domain-containing protein</fullName>
    </recommendedName>
</protein>
<dbReference type="PROSITE" id="PS50157">
    <property type="entry name" value="ZINC_FINGER_C2H2_2"/>
    <property type="match status" value="4"/>
</dbReference>
<evidence type="ECO:0000256" key="3">
    <source>
        <dbReference type="ARBA" id="ARBA00022771"/>
    </source>
</evidence>
<dbReference type="Proteomes" id="UP000015101">
    <property type="component" value="Unassembled WGS sequence"/>
</dbReference>
<dbReference type="GO" id="GO:0000978">
    <property type="term" value="F:RNA polymerase II cis-regulatory region sequence-specific DNA binding"/>
    <property type="evidence" value="ECO:0000318"/>
    <property type="project" value="GO_Central"/>
</dbReference>
<reference evidence="10" key="1">
    <citation type="submission" date="2012-12" db="EMBL/GenBank/DDBJ databases">
        <authorList>
            <person name="Hellsten U."/>
            <person name="Grimwood J."/>
            <person name="Chapman J.A."/>
            <person name="Shapiro H."/>
            <person name="Aerts A."/>
            <person name="Otillar R.P."/>
            <person name="Terry A.Y."/>
            <person name="Boore J.L."/>
            <person name="Simakov O."/>
            <person name="Marletaz F."/>
            <person name="Cho S.-J."/>
            <person name="Edsinger-Gonzales E."/>
            <person name="Havlak P."/>
            <person name="Kuo D.-H."/>
            <person name="Larsson T."/>
            <person name="Lv J."/>
            <person name="Arendt D."/>
            <person name="Savage R."/>
            <person name="Osoegawa K."/>
            <person name="de Jong P."/>
            <person name="Lindberg D.R."/>
            <person name="Seaver E.C."/>
            <person name="Weisblat D.A."/>
            <person name="Putnam N.H."/>
            <person name="Grigoriev I.V."/>
            <person name="Rokhsar D.S."/>
        </authorList>
    </citation>
    <scope>NUCLEOTIDE SEQUENCE</scope>
</reference>
<feature type="domain" description="C2H2-type" evidence="7">
    <location>
        <begin position="113"/>
        <end position="140"/>
    </location>
</feature>
<keyword evidence="1" id="KW-0479">Metal-binding</keyword>
<dbReference type="CTD" id="20214276"/>
<accession>T1FZM8</accession>
<dbReference type="KEGG" id="hro:HELRODRAFT_68975"/>